<gene>
    <name evidence="2" type="ORF">SVA_2651</name>
</gene>
<dbReference type="SUPFAM" id="SSF46785">
    <property type="entry name" value="Winged helix' DNA-binding domain"/>
    <property type="match status" value="1"/>
</dbReference>
<dbReference type="KEGG" id="sva:SVA_2651"/>
<dbReference type="OrthoDB" id="6195716at2"/>
<dbReference type="Proteomes" id="UP000218899">
    <property type="component" value="Chromosome"/>
</dbReference>
<keyword evidence="3" id="KW-1185">Reference proteome</keyword>
<accession>A0A1B4V6N4</accession>
<proteinExistence type="predicted"/>
<sequence length="149" mass="16524">MPTAASETDRALSGDLLDVIPPIIRVVRAAMRDLKTSRLTVPQFRVLGFVSLQPCTSKQLAEWHGVSVPAMSRMVSYLVRRKLLVRRPDAADRRQVQLRLSAQGEAVFRQLRTAIEARIARHVAALARSDKRALATGLAALQELFREGA</sequence>
<dbReference type="GO" id="GO:0006950">
    <property type="term" value="P:response to stress"/>
    <property type="evidence" value="ECO:0007669"/>
    <property type="project" value="TreeGrafter"/>
</dbReference>
<dbReference type="GO" id="GO:0003700">
    <property type="term" value="F:DNA-binding transcription factor activity"/>
    <property type="evidence" value="ECO:0007669"/>
    <property type="project" value="InterPro"/>
</dbReference>
<dbReference type="Gene3D" id="1.10.10.10">
    <property type="entry name" value="Winged helix-like DNA-binding domain superfamily/Winged helix DNA-binding domain"/>
    <property type="match status" value="1"/>
</dbReference>
<evidence type="ECO:0000259" key="1">
    <source>
        <dbReference type="PROSITE" id="PS50995"/>
    </source>
</evidence>
<dbReference type="PANTHER" id="PTHR33164">
    <property type="entry name" value="TRANSCRIPTIONAL REGULATOR, MARR FAMILY"/>
    <property type="match status" value="1"/>
</dbReference>
<organism evidence="2 3">
    <name type="scientific">Sulfurifustis variabilis</name>
    <dbReference type="NCBI Taxonomy" id="1675686"/>
    <lineage>
        <taxon>Bacteria</taxon>
        <taxon>Pseudomonadati</taxon>
        <taxon>Pseudomonadota</taxon>
        <taxon>Gammaproteobacteria</taxon>
        <taxon>Acidiferrobacterales</taxon>
        <taxon>Acidiferrobacteraceae</taxon>
        <taxon>Sulfurifustis</taxon>
    </lineage>
</organism>
<evidence type="ECO:0000313" key="2">
    <source>
        <dbReference type="EMBL" id="BAU49199.1"/>
    </source>
</evidence>
<dbReference type="InterPro" id="IPR039422">
    <property type="entry name" value="MarR/SlyA-like"/>
</dbReference>
<dbReference type="PANTHER" id="PTHR33164:SF43">
    <property type="entry name" value="HTH-TYPE TRANSCRIPTIONAL REPRESSOR YETL"/>
    <property type="match status" value="1"/>
</dbReference>
<dbReference type="AlphaFoldDB" id="A0A1B4V6N4"/>
<feature type="domain" description="HTH marR-type" evidence="1">
    <location>
        <begin position="1"/>
        <end position="143"/>
    </location>
</feature>
<dbReference type="InterPro" id="IPR036388">
    <property type="entry name" value="WH-like_DNA-bd_sf"/>
</dbReference>
<evidence type="ECO:0000313" key="3">
    <source>
        <dbReference type="Proteomes" id="UP000218899"/>
    </source>
</evidence>
<name>A0A1B4V6N4_9GAMM</name>
<dbReference type="PROSITE" id="PS50995">
    <property type="entry name" value="HTH_MARR_2"/>
    <property type="match status" value="1"/>
</dbReference>
<dbReference type="InterPro" id="IPR036390">
    <property type="entry name" value="WH_DNA-bd_sf"/>
</dbReference>
<protein>
    <submittedName>
        <fullName evidence="2">MarR family transcriptional regulator</fullName>
    </submittedName>
</protein>
<dbReference type="InterPro" id="IPR000835">
    <property type="entry name" value="HTH_MarR-typ"/>
</dbReference>
<reference evidence="2 3" key="1">
    <citation type="submission" date="2015-08" db="EMBL/GenBank/DDBJ databases">
        <title>Complete genome sequence of Sulfurifustis variabilis.</title>
        <authorList>
            <person name="Miura A."/>
            <person name="Kojima H."/>
            <person name="Fukui M."/>
        </authorList>
    </citation>
    <scope>NUCLEOTIDE SEQUENCE [LARGE SCALE GENOMIC DNA]</scope>
    <source>
        <strain evidence="3">skN76</strain>
    </source>
</reference>
<dbReference type="EMBL" id="AP014936">
    <property type="protein sequence ID" value="BAU49199.1"/>
    <property type="molecule type" value="Genomic_DNA"/>
</dbReference>
<dbReference type="SMART" id="SM00347">
    <property type="entry name" value="HTH_MARR"/>
    <property type="match status" value="1"/>
</dbReference>
<dbReference type="Pfam" id="PF12802">
    <property type="entry name" value="MarR_2"/>
    <property type="match status" value="1"/>
</dbReference>
<dbReference type="RefSeq" id="WP_096461640.1">
    <property type="nucleotide sequence ID" value="NZ_AP014936.1"/>
</dbReference>